<reference evidence="1" key="1">
    <citation type="journal article" date="2021" name="Environ. Microbiol.">
        <title>Gene family expansions and transcriptome signatures uncover fungal adaptations to wood decay.</title>
        <authorList>
            <person name="Hage H."/>
            <person name="Miyauchi S."/>
            <person name="Viragh M."/>
            <person name="Drula E."/>
            <person name="Min B."/>
            <person name="Chaduli D."/>
            <person name="Navarro D."/>
            <person name="Favel A."/>
            <person name="Norest M."/>
            <person name="Lesage-Meessen L."/>
            <person name="Balint B."/>
            <person name="Merenyi Z."/>
            <person name="de Eugenio L."/>
            <person name="Morin E."/>
            <person name="Martinez A.T."/>
            <person name="Baldrian P."/>
            <person name="Stursova M."/>
            <person name="Martinez M.J."/>
            <person name="Novotny C."/>
            <person name="Magnuson J.K."/>
            <person name="Spatafora J.W."/>
            <person name="Maurice S."/>
            <person name="Pangilinan J."/>
            <person name="Andreopoulos W."/>
            <person name="LaButti K."/>
            <person name="Hundley H."/>
            <person name="Na H."/>
            <person name="Kuo A."/>
            <person name="Barry K."/>
            <person name="Lipzen A."/>
            <person name="Henrissat B."/>
            <person name="Riley R."/>
            <person name="Ahrendt S."/>
            <person name="Nagy L.G."/>
            <person name="Grigoriev I.V."/>
            <person name="Martin F."/>
            <person name="Rosso M.N."/>
        </authorList>
    </citation>
    <scope>NUCLEOTIDE SEQUENCE</scope>
    <source>
        <strain evidence="1">CBS 384.51</strain>
    </source>
</reference>
<proteinExistence type="predicted"/>
<evidence type="ECO:0000313" key="2">
    <source>
        <dbReference type="Proteomes" id="UP001055072"/>
    </source>
</evidence>
<dbReference type="Proteomes" id="UP001055072">
    <property type="component" value="Unassembled WGS sequence"/>
</dbReference>
<sequence length="615" mass="69333">MSSSFHKKTPVVARRKSQVEVVMPPLSKKFKKVKSMMLSSSDEEVIAESEDDEIEKFVVEDEEVSAEEEEEEDENRKSIVSDEDNDVQEVASDEDGKDNDEEVEVEINKHRLRKKRHVSSSTESLEIPLLSSTPHHKIISTSPTQSKSVEQDETSDDIVKDIHKIAKAQRKTKEKGKNRMTSSSPAVTYVTHKIKHPGTSKRVTHVEKSSTVAEPSTPSPKKKTKVYHAVDDSEDNMMDNEEVATTPVSRLTKKMDRNQLISPKKSSFKIRRLSKDAMEDMVSSLHLPRDIKDHLCPSLYGSYDNLPLLSRVATQETCLSPIAINKLRVYLGYVHIQKDTEQEQAIVKLVTTPSFGPLVYNPARVNWQDFARHTLTSLASSSTYAPKPYISHFQAPNERVSFIIFGGVHNSSVVEERELGRSRNVVKTVPLSPLCLEWPRAFNFFSHVFDFTYMYVPAWDGSIGFMTRSRKLDDTGSGTSNRFSSNPFLNTSPKSSKITQGVRSVDYRNVQGDKTAQLNNRLRGILGKSVPVYNMTQYYEAGTTTSEIQTPEMFMACMANAPLWEDEISDMSFVDVLAVPVLFDRHQMTDGSFHSDLRFNLVAVCLLAAPFMQAS</sequence>
<comment type="caution">
    <text evidence="1">The sequence shown here is derived from an EMBL/GenBank/DDBJ whole genome shotgun (WGS) entry which is preliminary data.</text>
</comment>
<name>A0ACB8TXL6_9APHY</name>
<protein>
    <submittedName>
        <fullName evidence="1">Uncharacterized protein</fullName>
    </submittedName>
</protein>
<evidence type="ECO:0000313" key="1">
    <source>
        <dbReference type="EMBL" id="KAI0086716.1"/>
    </source>
</evidence>
<accession>A0ACB8TXL6</accession>
<dbReference type="EMBL" id="MU274922">
    <property type="protein sequence ID" value="KAI0086716.1"/>
    <property type="molecule type" value="Genomic_DNA"/>
</dbReference>
<organism evidence="1 2">
    <name type="scientific">Irpex rosettiformis</name>
    <dbReference type="NCBI Taxonomy" id="378272"/>
    <lineage>
        <taxon>Eukaryota</taxon>
        <taxon>Fungi</taxon>
        <taxon>Dikarya</taxon>
        <taxon>Basidiomycota</taxon>
        <taxon>Agaricomycotina</taxon>
        <taxon>Agaricomycetes</taxon>
        <taxon>Polyporales</taxon>
        <taxon>Irpicaceae</taxon>
        <taxon>Irpex</taxon>
    </lineage>
</organism>
<gene>
    <name evidence="1" type="ORF">BDY19DRAFT_908132</name>
</gene>
<keyword evidence="2" id="KW-1185">Reference proteome</keyword>